<evidence type="ECO:0000256" key="3">
    <source>
        <dbReference type="ARBA" id="ARBA00022692"/>
    </source>
</evidence>
<keyword evidence="5 6" id="KW-0472">Membrane</keyword>
<protein>
    <submittedName>
        <fullName evidence="7">Na+/H+ antiporter subunit C</fullName>
    </submittedName>
</protein>
<dbReference type="EMBL" id="DTAN01000067">
    <property type="protein sequence ID" value="HGU64923.1"/>
    <property type="molecule type" value="Genomic_DNA"/>
</dbReference>
<dbReference type="PANTHER" id="PTHR34583">
    <property type="entry name" value="ANTIPORTER SUBUNIT MNHC2-RELATED"/>
    <property type="match status" value="1"/>
</dbReference>
<name>A0A7C4D8M0_STAMA</name>
<dbReference type="PANTHER" id="PTHR34583:SF2">
    <property type="entry name" value="ANTIPORTER SUBUNIT MNHC2-RELATED"/>
    <property type="match status" value="1"/>
</dbReference>
<keyword evidence="4 6" id="KW-1133">Transmembrane helix</keyword>
<feature type="transmembrane region" description="Helical" evidence="6">
    <location>
        <begin position="94"/>
        <end position="118"/>
    </location>
</feature>
<accession>A0A7C4D8M0</accession>
<reference evidence="7" key="1">
    <citation type="journal article" date="2020" name="mSystems">
        <title>Genome- and Community-Level Interaction Insights into Carbon Utilization and Element Cycling Functions of Hydrothermarchaeota in Hydrothermal Sediment.</title>
        <authorList>
            <person name="Zhou Z."/>
            <person name="Liu Y."/>
            <person name="Xu W."/>
            <person name="Pan J."/>
            <person name="Luo Z.H."/>
            <person name="Li M."/>
        </authorList>
    </citation>
    <scope>NUCLEOTIDE SEQUENCE [LARGE SCALE GENOMIC DNA]</scope>
    <source>
        <strain evidence="8">SpSt-622</strain>
        <strain evidence="7">SpSt-642</strain>
    </source>
</reference>
<dbReference type="EMBL" id="DTBJ01000033">
    <property type="protein sequence ID" value="HGM58812.1"/>
    <property type="molecule type" value="Genomic_DNA"/>
</dbReference>
<dbReference type="GO" id="GO:0005886">
    <property type="term" value="C:plasma membrane"/>
    <property type="evidence" value="ECO:0007669"/>
    <property type="project" value="UniProtKB-SubCell"/>
</dbReference>
<dbReference type="Pfam" id="PF00420">
    <property type="entry name" value="Oxidored_q2"/>
    <property type="match status" value="1"/>
</dbReference>
<proteinExistence type="predicted"/>
<dbReference type="InterPro" id="IPR039428">
    <property type="entry name" value="NUOK/Mnh_C1-like"/>
</dbReference>
<dbReference type="Gene3D" id="1.10.287.3510">
    <property type="match status" value="1"/>
</dbReference>
<comment type="caution">
    <text evidence="7">The sequence shown here is derived from an EMBL/GenBank/DDBJ whole genome shotgun (WGS) entry which is preliminary data.</text>
</comment>
<gene>
    <name evidence="8" type="ORF">ENT92_01725</name>
    <name evidence="7" type="ORF">ENU14_04430</name>
</gene>
<evidence type="ECO:0000256" key="2">
    <source>
        <dbReference type="ARBA" id="ARBA00022475"/>
    </source>
</evidence>
<evidence type="ECO:0000313" key="8">
    <source>
        <dbReference type="EMBL" id="HGU64923.1"/>
    </source>
</evidence>
<keyword evidence="3 6" id="KW-0812">Transmembrane</keyword>
<dbReference type="InterPro" id="IPR050601">
    <property type="entry name" value="CPA3_antiporter_subunitC"/>
</dbReference>
<feature type="transmembrane region" description="Helical" evidence="6">
    <location>
        <begin position="6"/>
        <end position="25"/>
    </location>
</feature>
<evidence type="ECO:0000313" key="7">
    <source>
        <dbReference type="EMBL" id="HGM58812.1"/>
    </source>
</evidence>
<evidence type="ECO:0000256" key="5">
    <source>
        <dbReference type="ARBA" id="ARBA00023136"/>
    </source>
</evidence>
<evidence type="ECO:0000256" key="6">
    <source>
        <dbReference type="SAM" id="Phobius"/>
    </source>
</evidence>
<sequence>MINPVTYFLSLILTALIVNLGLSLYGVFFRPSLIKKIIALTIFSDTANTFAILIGFRRWVDNQPSIPPVIVGDYTSEIIQKEFIKRSVDPLPQALVLTAIVIGLAVTLFLVFLTLQIYRTYGTLDIREIRRLRG</sequence>
<dbReference type="AlphaFoldDB" id="A0A7C4D8M0"/>
<evidence type="ECO:0000256" key="1">
    <source>
        <dbReference type="ARBA" id="ARBA00004651"/>
    </source>
</evidence>
<comment type="subcellular location">
    <subcellularLocation>
        <location evidence="1">Cell membrane</location>
        <topology evidence="1">Multi-pass membrane protein</topology>
    </subcellularLocation>
</comment>
<keyword evidence="2" id="KW-1003">Cell membrane</keyword>
<evidence type="ECO:0000256" key="4">
    <source>
        <dbReference type="ARBA" id="ARBA00022989"/>
    </source>
</evidence>
<organism evidence="7">
    <name type="scientific">Staphylothermus marinus</name>
    <dbReference type="NCBI Taxonomy" id="2280"/>
    <lineage>
        <taxon>Archaea</taxon>
        <taxon>Thermoproteota</taxon>
        <taxon>Thermoprotei</taxon>
        <taxon>Desulfurococcales</taxon>
        <taxon>Desulfurococcaceae</taxon>
        <taxon>Staphylothermus</taxon>
    </lineage>
</organism>